<evidence type="ECO:0000256" key="9">
    <source>
        <dbReference type="ARBA" id="ARBA00023204"/>
    </source>
</evidence>
<evidence type="ECO:0000313" key="17">
    <source>
        <dbReference type="Proteomes" id="UP000518288"/>
    </source>
</evidence>
<dbReference type="GO" id="GO:0006355">
    <property type="term" value="P:regulation of DNA-templated transcription"/>
    <property type="evidence" value="ECO:0007669"/>
    <property type="project" value="UniProtKB-UniRule"/>
</dbReference>
<keyword evidence="7 13" id="KW-0067">ATP-binding</keyword>
<dbReference type="PROSITE" id="PS51192">
    <property type="entry name" value="HELICASE_ATP_BIND_1"/>
    <property type="match status" value="1"/>
</dbReference>
<evidence type="ECO:0000313" key="16">
    <source>
        <dbReference type="EMBL" id="NYG35108.1"/>
    </source>
</evidence>
<name>A0A7Y9R3X9_9BURK</name>
<proteinExistence type="inferred from homology"/>
<dbReference type="InterPro" id="IPR001650">
    <property type="entry name" value="Helicase_C-like"/>
</dbReference>
<comment type="similarity">
    <text evidence="11 13">In the C-terminal section; belongs to the helicase family. RecG subfamily.</text>
</comment>
<organism evidence="16 17">
    <name type="scientific">Sphaerotilus montanus</name>
    <dbReference type="NCBI Taxonomy" id="522889"/>
    <lineage>
        <taxon>Bacteria</taxon>
        <taxon>Pseudomonadati</taxon>
        <taxon>Pseudomonadota</taxon>
        <taxon>Betaproteobacteria</taxon>
        <taxon>Burkholderiales</taxon>
        <taxon>Sphaerotilaceae</taxon>
        <taxon>Sphaerotilus</taxon>
    </lineage>
</organism>
<dbReference type="GO" id="GO:0005737">
    <property type="term" value="C:cytoplasm"/>
    <property type="evidence" value="ECO:0007669"/>
    <property type="project" value="UniProtKB-SubCell"/>
</dbReference>
<dbReference type="GO" id="GO:0000716">
    <property type="term" value="P:transcription-coupled nucleotide-excision repair, DNA damage recognition"/>
    <property type="evidence" value="ECO:0007669"/>
    <property type="project" value="UniProtKB-UniRule"/>
</dbReference>
<dbReference type="Gene3D" id="3.40.50.11140">
    <property type="match status" value="1"/>
</dbReference>
<dbReference type="RefSeq" id="WP_179635659.1">
    <property type="nucleotide sequence ID" value="NZ_JACCFH010000001.1"/>
</dbReference>
<dbReference type="InterPro" id="IPR041471">
    <property type="entry name" value="UvrB_inter"/>
</dbReference>
<dbReference type="Proteomes" id="UP000518288">
    <property type="component" value="Unassembled WGS sequence"/>
</dbReference>
<keyword evidence="4 13" id="KW-0227">DNA damage</keyword>
<keyword evidence="6 16" id="KW-0347">Helicase</keyword>
<dbReference type="InterPro" id="IPR037235">
    <property type="entry name" value="TRCF-like_C_D7"/>
</dbReference>
<dbReference type="InterPro" id="IPR047112">
    <property type="entry name" value="RecG/Mfd"/>
</dbReference>
<dbReference type="AlphaFoldDB" id="A0A7Y9R3X9"/>
<evidence type="ECO:0000256" key="1">
    <source>
        <dbReference type="ARBA" id="ARBA00004496"/>
    </source>
</evidence>
<dbReference type="InterPro" id="IPR048635">
    <property type="entry name" value="MFD_D3"/>
</dbReference>
<comment type="subcellular location">
    <subcellularLocation>
        <location evidence="1 13">Cytoplasm</location>
    </subcellularLocation>
</comment>
<evidence type="ECO:0000256" key="12">
    <source>
        <dbReference type="ARBA" id="ARBA00070128"/>
    </source>
</evidence>
<protein>
    <recommendedName>
        <fullName evidence="12 13">Transcription-repair-coupling factor</fullName>
        <shortName evidence="13">TRCF</shortName>
        <ecNumber evidence="13">3.6.4.-</ecNumber>
    </recommendedName>
</protein>
<dbReference type="Pfam" id="PF17757">
    <property type="entry name" value="UvrB_inter"/>
    <property type="match status" value="1"/>
</dbReference>
<dbReference type="Gene3D" id="3.40.50.11180">
    <property type="match status" value="1"/>
</dbReference>
<dbReference type="SMART" id="SM00490">
    <property type="entry name" value="HELICc"/>
    <property type="match status" value="1"/>
</dbReference>
<keyword evidence="9 13" id="KW-0234">DNA repair</keyword>
<dbReference type="NCBIfam" id="TIGR00580">
    <property type="entry name" value="mfd"/>
    <property type="match status" value="1"/>
</dbReference>
<dbReference type="Gene3D" id="3.30.2060.10">
    <property type="entry name" value="Penicillin-binding protein 1b domain"/>
    <property type="match status" value="1"/>
</dbReference>
<dbReference type="PROSITE" id="PS51194">
    <property type="entry name" value="HELICASE_CTER"/>
    <property type="match status" value="1"/>
</dbReference>
<dbReference type="InterPro" id="IPR027417">
    <property type="entry name" value="P-loop_NTPase"/>
</dbReference>
<dbReference type="PANTHER" id="PTHR47964:SF1">
    <property type="entry name" value="ATP-DEPENDENT DNA HELICASE HOMOLOG RECG, CHLOROPLASTIC"/>
    <property type="match status" value="1"/>
</dbReference>
<keyword evidence="8 13" id="KW-0238">DNA-binding</keyword>
<dbReference type="Gene3D" id="2.40.10.170">
    <property type="match status" value="1"/>
</dbReference>
<dbReference type="CDD" id="cd17991">
    <property type="entry name" value="DEXHc_TRCF"/>
    <property type="match status" value="1"/>
</dbReference>
<evidence type="ECO:0000256" key="7">
    <source>
        <dbReference type="ARBA" id="ARBA00022840"/>
    </source>
</evidence>
<dbReference type="InterPro" id="IPR004576">
    <property type="entry name" value="Mfd"/>
</dbReference>
<evidence type="ECO:0000259" key="15">
    <source>
        <dbReference type="PROSITE" id="PS51194"/>
    </source>
</evidence>
<dbReference type="InterPro" id="IPR005118">
    <property type="entry name" value="TRCF_C"/>
</dbReference>
<evidence type="ECO:0000256" key="5">
    <source>
        <dbReference type="ARBA" id="ARBA00022801"/>
    </source>
</evidence>
<keyword evidence="3 13" id="KW-0547">Nucleotide-binding</keyword>
<reference evidence="16 17" key="1">
    <citation type="submission" date="2020-07" db="EMBL/GenBank/DDBJ databases">
        <title>Genomic Encyclopedia of Archaeal and Bacterial Type Strains, Phase II (KMG-II): from individual species to whole genera.</title>
        <authorList>
            <person name="Goeker M."/>
        </authorList>
    </citation>
    <scope>NUCLEOTIDE SEQUENCE [LARGE SCALE GENOMIC DNA]</scope>
    <source>
        <strain evidence="16 17">DSM 21226</strain>
    </source>
</reference>
<dbReference type="SUPFAM" id="SSF52540">
    <property type="entry name" value="P-loop containing nucleoside triphosphate hydrolases"/>
    <property type="match status" value="4"/>
</dbReference>
<dbReference type="GO" id="GO:0003678">
    <property type="term" value="F:DNA helicase activity"/>
    <property type="evidence" value="ECO:0007669"/>
    <property type="project" value="TreeGrafter"/>
</dbReference>
<dbReference type="InterPro" id="IPR003711">
    <property type="entry name" value="CarD-like/TRCF_RID"/>
</dbReference>
<feature type="domain" description="Helicase C-terminal" evidence="15">
    <location>
        <begin position="800"/>
        <end position="954"/>
    </location>
</feature>
<comment type="similarity">
    <text evidence="10 13">In the N-terminal section; belongs to the UvrB family.</text>
</comment>
<evidence type="ECO:0000256" key="11">
    <source>
        <dbReference type="ARBA" id="ARBA00061399"/>
    </source>
</evidence>
<evidence type="ECO:0000256" key="8">
    <source>
        <dbReference type="ARBA" id="ARBA00023125"/>
    </source>
</evidence>
<dbReference type="GO" id="GO:0016787">
    <property type="term" value="F:hydrolase activity"/>
    <property type="evidence" value="ECO:0007669"/>
    <property type="project" value="UniProtKB-KW"/>
</dbReference>
<dbReference type="InterPro" id="IPR036101">
    <property type="entry name" value="CarD-like/TRCF_RID_sf"/>
</dbReference>
<evidence type="ECO:0000256" key="6">
    <source>
        <dbReference type="ARBA" id="ARBA00022806"/>
    </source>
</evidence>
<dbReference type="Gene3D" id="3.40.50.300">
    <property type="entry name" value="P-loop containing nucleotide triphosphate hydrolases"/>
    <property type="match status" value="2"/>
</dbReference>
<feature type="domain" description="Helicase ATP-binding" evidence="14">
    <location>
        <begin position="618"/>
        <end position="779"/>
    </location>
</feature>
<keyword evidence="17" id="KW-1185">Reference proteome</keyword>
<dbReference type="SUPFAM" id="SSF141259">
    <property type="entry name" value="CarD-like"/>
    <property type="match status" value="1"/>
</dbReference>
<dbReference type="InterPro" id="IPR011545">
    <property type="entry name" value="DEAD/DEAH_box_helicase_dom"/>
</dbReference>
<dbReference type="HAMAP" id="MF_00969">
    <property type="entry name" value="TRCF"/>
    <property type="match status" value="1"/>
</dbReference>
<dbReference type="SMART" id="SM00487">
    <property type="entry name" value="DEXDc"/>
    <property type="match status" value="1"/>
</dbReference>
<dbReference type="FunFam" id="3.40.50.300:FF:000300">
    <property type="entry name" value="Transcription-repair-coupling factor"/>
    <property type="match status" value="1"/>
</dbReference>
<dbReference type="Pfam" id="PF21132">
    <property type="entry name" value="MFD_D3"/>
    <property type="match status" value="1"/>
</dbReference>
<dbReference type="InterPro" id="IPR014001">
    <property type="entry name" value="Helicase_ATP-bd"/>
</dbReference>
<dbReference type="Pfam" id="PF02559">
    <property type="entry name" value="CarD_TRCF_RID"/>
    <property type="match status" value="1"/>
</dbReference>
<dbReference type="Pfam" id="PF00270">
    <property type="entry name" value="DEAD"/>
    <property type="match status" value="1"/>
</dbReference>
<dbReference type="GO" id="GO:0003684">
    <property type="term" value="F:damaged DNA binding"/>
    <property type="evidence" value="ECO:0007669"/>
    <property type="project" value="InterPro"/>
</dbReference>
<evidence type="ECO:0000256" key="4">
    <source>
        <dbReference type="ARBA" id="ARBA00022763"/>
    </source>
</evidence>
<dbReference type="SUPFAM" id="SSF143517">
    <property type="entry name" value="TRCF domain-like"/>
    <property type="match status" value="1"/>
</dbReference>
<keyword evidence="5 13" id="KW-0378">Hydrolase</keyword>
<comment type="function">
    <text evidence="13">Couples transcription and DNA repair by recognizing RNA polymerase (RNAP) stalled at DNA lesions. Mediates ATP-dependent release of RNAP and its truncated transcript from the DNA, and recruitment of nucleotide excision repair machinery to the damaged site.</text>
</comment>
<evidence type="ECO:0000259" key="14">
    <source>
        <dbReference type="PROSITE" id="PS51192"/>
    </source>
</evidence>
<comment type="caution">
    <text evidence="16">The sequence shown here is derived from an EMBL/GenBank/DDBJ whole genome shotgun (WGS) entry which is preliminary data.</text>
</comment>
<evidence type="ECO:0000256" key="13">
    <source>
        <dbReference type="HAMAP-Rule" id="MF_00969"/>
    </source>
</evidence>
<dbReference type="EMBL" id="JACCFH010000001">
    <property type="protein sequence ID" value="NYG35108.1"/>
    <property type="molecule type" value="Genomic_DNA"/>
</dbReference>
<sequence length="1154" mass="129200">MQLPKIAPGHRFTVPRPLGSADALLLARFAQQHKAAGNVLGVVTAEPADVQRLPDELAFFAPDLRVAVFPDWETLPYDTFSPHQDLISERLATLWRIRSGEVDVVLLPATTALTRLAPPSFMAGYTFHFKQKQKLDEAKLKSQLTLAGYQHVSQVVSHGEYAVRGGLIDLFPMGSLVPYRVDLFDNEVDSIRVFDPDSQRSLYPVPEVRLLPGREFPMDERARQDFRARWRERMEGDPSKARLYKDIAQGIVGGGIEYFLPLFFDETASIFDYLGPNAVLALHGEVNEALERFWTETRERHRFLQHDPERPILPPEDLYLKLDEFFSRCNGHAQLSIRGNEAVDWARPLPDLAIERGGQDPLRKLEEHLTRTARSQGETRSPTRVLIVAESAGRRESILELLRDHRLEPASVESLAAFLASDHRYAITTSPLAAGFFWTESHVQFVTETELFDSAPTHRRRRRQEATSDVDALIKDLSELKVGDPVVHANHGIGRYQGLIGIDLGEGPTEFLHLEYADKATLYVPVSQLHLISRYTGVSADEAPLHKLGSGQWEKAKRKAAEQVRDAAAELLNLYARRAAREGHAFRYAAQDYEAFAASFGFEETADQNAAIHAVIQDMISPRPMDRLVCGDVGFGKTEVALRAAFVAVMGGKQVALLAPTTLLAEQHHQTLVDRFAQWPVKIAEMSRFRSPKEVKAAMEGLAAGTIDIVVGTHKLLSPDTQFKNLGLLIIDEEHRFGVRHKEQMKAMRAEVDVLTLTATPIPRTLGMALEGLRDLSVIATAPQRRLAIKTFVRNESKGVIREAVLREFQRGGQVYFLHNEVDTIENRRQSLQELIPEARIGVAHGQMPERELERVMRDFVAQRHNVLLCSTIIETGIDVPTANTILMARADKFGLAQLHQLRGRVGRSHHQAYAYLLVPDIEGLTKQAQQRLDAIQSMEELGSGFYLAMHDLEIRGAGEVLGDHQSGNMMEVGFQLYNEMLSEAVRALKAGQEPDLLSPTGFFGATTDVNLHAPALLPDAYCPDVQVRLNLYKRLATADKADKIDTMLEECVDRFGKLPAQAQALFDLHRLRVQAKPYGVTKIDAGPAVINIHFRPNPPIDPMRIIDLVQKNRNVKLAGNDKLRIERAYPDAKDRAQYVRDVLRALGTPLAGR</sequence>
<dbReference type="Gene3D" id="3.90.1150.50">
    <property type="entry name" value="Transcription-repair-coupling factor, D7 domain"/>
    <property type="match status" value="1"/>
</dbReference>
<evidence type="ECO:0000256" key="2">
    <source>
        <dbReference type="ARBA" id="ARBA00022490"/>
    </source>
</evidence>
<dbReference type="FunFam" id="3.40.50.300:FF:000546">
    <property type="entry name" value="Transcription-repair-coupling factor"/>
    <property type="match status" value="1"/>
</dbReference>
<evidence type="ECO:0000256" key="3">
    <source>
        <dbReference type="ARBA" id="ARBA00022741"/>
    </source>
</evidence>
<dbReference type="Pfam" id="PF03461">
    <property type="entry name" value="TRCF"/>
    <property type="match status" value="1"/>
</dbReference>
<evidence type="ECO:0000256" key="10">
    <source>
        <dbReference type="ARBA" id="ARBA00061104"/>
    </source>
</evidence>
<dbReference type="EC" id="3.6.4.-" evidence="13"/>
<dbReference type="Pfam" id="PF00271">
    <property type="entry name" value="Helicase_C"/>
    <property type="match status" value="1"/>
</dbReference>
<dbReference type="SMART" id="SM01058">
    <property type="entry name" value="CarD_TRCF"/>
    <property type="match status" value="1"/>
</dbReference>
<dbReference type="GO" id="GO:0005524">
    <property type="term" value="F:ATP binding"/>
    <property type="evidence" value="ECO:0007669"/>
    <property type="project" value="UniProtKB-UniRule"/>
</dbReference>
<gene>
    <name evidence="13" type="primary">mfd</name>
    <name evidence="16" type="ORF">BDD16_004094</name>
</gene>
<dbReference type="PANTHER" id="PTHR47964">
    <property type="entry name" value="ATP-DEPENDENT DNA HELICASE HOMOLOG RECG, CHLOROPLASTIC"/>
    <property type="match status" value="1"/>
</dbReference>
<keyword evidence="2 13" id="KW-0963">Cytoplasm</keyword>
<accession>A0A7Y9R3X9</accession>
<dbReference type="SMART" id="SM00982">
    <property type="entry name" value="TRCF"/>
    <property type="match status" value="1"/>
</dbReference>